<reference evidence="2" key="1">
    <citation type="submission" date="2020-12" db="EMBL/GenBank/DDBJ databases">
        <authorList>
            <consortium name="Molecular Ecology Group"/>
        </authorList>
    </citation>
    <scope>NUCLEOTIDE SEQUENCE</scope>
    <source>
        <strain evidence="2">TBG_1078</strain>
    </source>
</reference>
<dbReference type="Proteomes" id="UP000645828">
    <property type="component" value="Unassembled WGS sequence"/>
</dbReference>
<evidence type="ECO:0000313" key="3">
    <source>
        <dbReference type="Proteomes" id="UP000645828"/>
    </source>
</evidence>
<keyword evidence="3" id="KW-1185">Reference proteome</keyword>
<proteinExistence type="predicted"/>
<gene>
    <name evidence="2" type="ORF">NYPRO_LOCUS15751</name>
</gene>
<dbReference type="EMBL" id="CAJHUB010000754">
    <property type="protein sequence ID" value="CAD7682959.1"/>
    <property type="molecule type" value="Genomic_DNA"/>
</dbReference>
<name>A0A811Z796_NYCPR</name>
<feature type="compositionally biased region" description="Pro residues" evidence="1">
    <location>
        <begin position="52"/>
        <end position="62"/>
    </location>
</feature>
<feature type="region of interest" description="Disordered" evidence="1">
    <location>
        <begin position="13"/>
        <end position="77"/>
    </location>
</feature>
<organism evidence="2 3">
    <name type="scientific">Nyctereutes procyonoides</name>
    <name type="common">Raccoon dog</name>
    <name type="synonym">Canis procyonoides</name>
    <dbReference type="NCBI Taxonomy" id="34880"/>
    <lineage>
        <taxon>Eukaryota</taxon>
        <taxon>Metazoa</taxon>
        <taxon>Chordata</taxon>
        <taxon>Craniata</taxon>
        <taxon>Vertebrata</taxon>
        <taxon>Euteleostomi</taxon>
        <taxon>Mammalia</taxon>
        <taxon>Eutheria</taxon>
        <taxon>Laurasiatheria</taxon>
        <taxon>Carnivora</taxon>
        <taxon>Caniformia</taxon>
        <taxon>Canidae</taxon>
        <taxon>Nyctereutes</taxon>
    </lineage>
</organism>
<dbReference type="AlphaFoldDB" id="A0A811Z796"/>
<protein>
    <submittedName>
        <fullName evidence="2">(raccoon dog) hypothetical protein</fullName>
    </submittedName>
</protein>
<accession>A0A811Z796</accession>
<evidence type="ECO:0000313" key="2">
    <source>
        <dbReference type="EMBL" id="CAD7682959.1"/>
    </source>
</evidence>
<evidence type="ECO:0000256" key="1">
    <source>
        <dbReference type="SAM" id="MobiDB-lite"/>
    </source>
</evidence>
<comment type="caution">
    <text evidence="2">The sequence shown here is derived from an EMBL/GenBank/DDBJ whole genome shotgun (WGS) entry which is preliminary data.</text>
</comment>
<sequence length="169" mass="17564">MLAVESKTRYVVVRPLIPCPDEEESPTPSATPEEDRHLPLERLASTPEQHPEPPQEPAPAPTAGPAEAPGPDLFEAGTAPVHVVVTPLIHCPDLEEPPALLATPEGGAGPGACSRVRQRAGAATCLSGATSHGPEQQLVMAAAQRKASPPLSLCCFCILCFSQTSIIAS</sequence>